<dbReference type="Pfam" id="PF06772">
    <property type="entry name" value="LtrA"/>
    <property type="match status" value="1"/>
</dbReference>
<keyword evidence="1" id="KW-0472">Membrane</keyword>
<evidence type="ECO:0000313" key="2">
    <source>
        <dbReference type="EMBL" id="MBB5780177.1"/>
    </source>
</evidence>
<feature type="transmembrane region" description="Helical" evidence="1">
    <location>
        <begin position="40"/>
        <end position="59"/>
    </location>
</feature>
<keyword evidence="1" id="KW-1133">Transmembrane helix</keyword>
<dbReference type="InterPro" id="IPR010640">
    <property type="entry name" value="Low_temperature_requirement_A"/>
</dbReference>
<sequence length="409" mass="43469">MSEPVERHASWLELFFDLVVVVAVAQLAHRLEHPTWENVALFAVLYYAVWSVWTTLTLYSNAEAERTRTRGMLIGMFGIAVMAAAAPDVAHVLEATGDTHDGWFIAAYITCRVGASQTLQRAGTILTAWPAAQLGAGLIPWFASIGVQGPARYFLWGLGAVLDLIFSVLQSRRPERLIKEMQQQALRQAQRLEQRDRRRGGGPALRPAARVKAAVLDPAHLGERLGLFVIIVLGEAVMQVVMASSGHSWDLQLGLAAVAGFGLIVSLWWLTLQYGVSAVPGAAERGLRAYVALPAHFAMTAGITATAAGLGAVAADPAAHPHDGIGWVLGAGLAVYFAASAVLGMAGGAERRWIWGWALPSVAAPLAVGAVSGFVEGWAVVALLLLVALWRVAYRPGGGTAQRGSVRPA</sequence>
<dbReference type="PANTHER" id="PTHR36840">
    <property type="entry name" value="BLL5714 PROTEIN"/>
    <property type="match status" value="1"/>
</dbReference>
<organism evidence="2 3">
    <name type="scientific">Nonomuraea jabiensis</name>
    <dbReference type="NCBI Taxonomy" id="882448"/>
    <lineage>
        <taxon>Bacteria</taxon>
        <taxon>Bacillati</taxon>
        <taxon>Actinomycetota</taxon>
        <taxon>Actinomycetes</taxon>
        <taxon>Streptosporangiales</taxon>
        <taxon>Streptosporangiaceae</taxon>
        <taxon>Nonomuraea</taxon>
    </lineage>
</organism>
<feature type="transmembrane region" description="Helical" evidence="1">
    <location>
        <begin position="325"/>
        <end position="346"/>
    </location>
</feature>
<feature type="transmembrane region" description="Helical" evidence="1">
    <location>
        <begin position="377"/>
        <end position="394"/>
    </location>
</feature>
<name>A0A7W9LDU6_9ACTN</name>
<dbReference type="PANTHER" id="PTHR36840:SF1">
    <property type="entry name" value="BLL5714 PROTEIN"/>
    <property type="match status" value="1"/>
</dbReference>
<dbReference type="RefSeq" id="WP_185073458.1">
    <property type="nucleotide sequence ID" value="NZ_JACHMB010000001.1"/>
</dbReference>
<feature type="transmembrane region" description="Helical" evidence="1">
    <location>
        <begin position="353"/>
        <end position="371"/>
    </location>
</feature>
<evidence type="ECO:0000256" key="1">
    <source>
        <dbReference type="SAM" id="Phobius"/>
    </source>
</evidence>
<accession>A0A7W9LDU6</accession>
<keyword evidence="3" id="KW-1185">Reference proteome</keyword>
<comment type="caution">
    <text evidence="2">The sequence shown here is derived from an EMBL/GenBank/DDBJ whole genome shotgun (WGS) entry which is preliminary data.</text>
</comment>
<proteinExistence type="predicted"/>
<gene>
    <name evidence="2" type="ORF">HD596_006933</name>
</gene>
<feature type="transmembrane region" description="Helical" evidence="1">
    <location>
        <begin position="12"/>
        <end position="28"/>
    </location>
</feature>
<keyword evidence="1" id="KW-0812">Transmembrane</keyword>
<dbReference type="AlphaFoldDB" id="A0A7W9LDU6"/>
<evidence type="ECO:0000313" key="3">
    <source>
        <dbReference type="Proteomes" id="UP000579153"/>
    </source>
</evidence>
<feature type="transmembrane region" description="Helical" evidence="1">
    <location>
        <begin position="291"/>
        <end position="313"/>
    </location>
</feature>
<feature type="transmembrane region" description="Helical" evidence="1">
    <location>
        <begin position="71"/>
        <end position="90"/>
    </location>
</feature>
<feature type="transmembrane region" description="Helical" evidence="1">
    <location>
        <begin position="153"/>
        <end position="169"/>
    </location>
</feature>
<reference evidence="2 3" key="1">
    <citation type="submission" date="2020-08" db="EMBL/GenBank/DDBJ databases">
        <title>Sequencing the genomes of 1000 actinobacteria strains.</title>
        <authorList>
            <person name="Klenk H.-P."/>
        </authorList>
    </citation>
    <scope>NUCLEOTIDE SEQUENCE [LARGE SCALE GENOMIC DNA]</scope>
    <source>
        <strain evidence="2 3">DSM 45507</strain>
    </source>
</reference>
<feature type="transmembrane region" description="Helical" evidence="1">
    <location>
        <begin position="251"/>
        <end position="270"/>
    </location>
</feature>
<dbReference type="Proteomes" id="UP000579153">
    <property type="component" value="Unassembled WGS sequence"/>
</dbReference>
<dbReference type="EMBL" id="JACHMB010000001">
    <property type="protein sequence ID" value="MBB5780177.1"/>
    <property type="molecule type" value="Genomic_DNA"/>
</dbReference>
<protein>
    <submittedName>
        <fullName evidence="2">Low temperature requirement protein LtrA</fullName>
    </submittedName>
</protein>
<feature type="transmembrane region" description="Helical" evidence="1">
    <location>
        <begin position="225"/>
        <end position="245"/>
    </location>
</feature>